<gene>
    <name evidence="2" type="ORF">J2X06_000040</name>
</gene>
<comment type="caution">
    <text evidence="2">The sequence shown here is derived from an EMBL/GenBank/DDBJ whole genome shotgun (WGS) entry which is preliminary data.</text>
</comment>
<feature type="domain" description="Gamma-glutamylcyclotransferase AIG2-like" evidence="1">
    <location>
        <begin position="5"/>
        <end position="109"/>
    </location>
</feature>
<dbReference type="CDD" id="cd06661">
    <property type="entry name" value="GGCT_like"/>
    <property type="match status" value="1"/>
</dbReference>
<dbReference type="Gene3D" id="3.10.490.10">
    <property type="entry name" value="Gamma-glutamyl cyclotransferase-like"/>
    <property type="match status" value="1"/>
</dbReference>
<evidence type="ECO:0000259" key="1">
    <source>
        <dbReference type="Pfam" id="PF06094"/>
    </source>
</evidence>
<dbReference type="Pfam" id="PF06094">
    <property type="entry name" value="GGACT"/>
    <property type="match status" value="1"/>
</dbReference>
<sequence length="115" mass="12549">MTYRLFVYGTLAPGRPNEHVLAAIPGAWEPATVTGKLLQEGWGAAVGYPGIVLDACSDEVQGLLFTSESLDKHWARLDEFEGDGYERVLTSAKRRDGTTVDAYIYQLRGSPSRGS</sequence>
<dbReference type="EMBL" id="JAVDVY010000001">
    <property type="protein sequence ID" value="MDR7132856.1"/>
    <property type="molecule type" value="Genomic_DNA"/>
</dbReference>
<accession>A0ABU1W5J9</accession>
<name>A0ABU1W5J9_9GAMM</name>
<dbReference type="InterPro" id="IPR036568">
    <property type="entry name" value="GGCT-like_sf"/>
</dbReference>
<organism evidence="2 3">
    <name type="scientific">Lysobacter niastensis</name>
    <dbReference type="NCBI Taxonomy" id="380629"/>
    <lineage>
        <taxon>Bacteria</taxon>
        <taxon>Pseudomonadati</taxon>
        <taxon>Pseudomonadota</taxon>
        <taxon>Gammaproteobacteria</taxon>
        <taxon>Lysobacterales</taxon>
        <taxon>Lysobacteraceae</taxon>
        <taxon>Lysobacter</taxon>
    </lineage>
</organism>
<dbReference type="InterPro" id="IPR013024">
    <property type="entry name" value="GGCT-like"/>
</dbReference>
<protein>
    <submittedName>
        <fullName evidence="2">Gamma-glutamylcyclotransferase (GGCT)/AIG2-like uncharacterized protein YtfP</fullName>
    </submittedName>
</protein>
<keyword evidence="3" id="KW-1185">Reference proteome</keyword>
<evidence type="ECO:0000313" key="3">
    <source>
        <dbReference type="Proteomes" id="UP001251524"/>
    </source>
</evidence>
<dbReference type="InterPro" id="IPR009288">
    <property type="entry name" value="AIG2-like_dom"/>
</dbReference>
<dbReference type="Proteomes" id="UP001251524">
    <property type="component" value="Unassembled WGS sequence"/>
</dbReference>
<proteinExistence type="predicted"/>
<reference evidence="2 3" key="1">
    <citation type="submission" date="2023-07" db="EMBL/GenBank/DDBJ databases">
        <title>Sorghum-associated microbial communities from plants grown in Nebraska, USA.</title>
        <authorList>
            <person name="Schachtman D."/>
        </authorList>
    </citation>
    <scope>NUCLEOTIDE SEQUENCE [LARGE SCALE GENOMIC DNA]</scope>
    <source>
        <strain evidence="2 3">BE198</strain>
    </source>
</reference>
<dbReference type="SUPFAM" id="SSF110857">
    <property type="entry name" value="Gamma-glutamyl cyclotransferase-like"/>
    <property type="match status" value="1"/>
</dbReference>
<evidence type="ECO:0000313" key="2">
    <source>
        <dbReference type="EMBL" id="MDR7132856.1"/>
    </source>
</evidence>
<dbReference type="RefSeq" id="WP_310056696.1">
    <property type="nucleotide sequence ID" value="NZ_JAVDVY010000001.1"/>
</dbReference>